<dbReference type="Proteomes" id="UP000256321">
    <property type="component" value="Unassembled WGS sequence"/>
</dbReference>
<keyword evidence="8" id="KW-0378">Hydrolase</keyword>
<feature type="domain" description="Glycosyl hydrolase family 92 N-terminal" evidence="6">
    <location>
        <begin position="26"/>
        <end position="284"/>
    </location>
</feature>
<evidence type="ECO:0000256" key="4">
    <source>
        <dbReference type="SAM" id="SignalP"/>
    </source>
</evidence>
<dbReference type="Gene3D" id="3.30.2080.10">
    <property type="entry name" value="GH92 mannosidase domain"/>
    <property type="match status" value="1"/>
</dbReference>
<comment type="subunit">
    <text evidence="2">Monomer.</text>
</comment>
<dbReference type="SUPFAM" id="SSF48208">
    <property type="entry name" value="Six-hairpin glycosidases"/>
    <property type="match status" value="1"/>
</dbReference>
<accession>A0A3D8HD32</accession>
<dbReference type="EMBL" id="QREV01000039">
    <property type="protein sequence ID" value="RDU48427.1"/>
    <property type="molecule type" value="Genomic_DNA"/>
</dbReference>
<dbReference type="InterPro" id="IPR050883">
    <property type="entry name" value="PNGase"/>
</dbReference>
<dbReference type="Gene3D" id="2.70.98.10">
    <property type="match status" value="1"/>
</dbReference>
<keyword evidence="3" id="KW-0106">Calcium</keyword>
<dbReference type="EMBL" id="JACRTI010000039">
    <property type="protein sequence ID" value="MBC8602869.1"/>
    <property type="molecule type" value="Genomic_DNA"/>
</dbReference>
<name>A0A3D8HD32_9BACT</name>
<dbReference type="FunFam" id="3.30.2080.10:FF:000001">
    <property type="entry name" value="Alpha-1,2-mannosidase subfamily"/>
    <property type="match status" value="1"/>
</dbReference>
<dbReference type="GO" id="GO:0005829">
    <property type="term" value="C:cytosol"/>
    <property type="evidence" value="ECO:0007669"/>
    <property type="project" value="TreeGrafter"/>
</dbReference>
<dbReference type="PANTHER" id="PTHR12143:SF39">
    <property type="entry name" value="SECRETED PROTEIN"/>
    <property type="match status" value="1"/>
</dbReference>
<dbReference type="InterPro" id="IPR012939">
    <property type="entry name" value="Glyco_hydro_92"/>
</dbReference>
<dbReference type="Gene3D" id="1.20.1610.10">
    <property type="entry name" value="alpha-1,2-mannosidases domains"/>
    <property type="match status" value="1"/>
</dbReference>
<gene>
    <name evidence="8" type="ORF">DWU89_14575</name>
    <name evidence="7" type="ORF">H8784_14210</name>
</gene>
<reference evidence="7 10" key="2">
    <citation type="submission" date="2020-08" db="EMBL/GenBank/DDBJ databases">
        <title>Genome public.</title>
        <authorList>
            <person name="Liu C."/>
            <person name="Sun Q."/>
        </authorList>
    </citation>
    <scope>NUCLEOTIDE SEQUENCE [LARGE SCALE GENOMIC DNA]</scope>
    <source>
        <strain evidence="7 10">426_9</strain>
    </source>
</reference>
<evidence type="ECO:0000256" key="3">
    <source>
        <dbReference type="ARBA" id="ARBA00022837"/>
    </source>
</evidence>
<proteinExistence type="predicted"/>
<keyword evidence="4" id="KW-0732">Signal</keyword>
<dbReference type="InterPro" id="IPR041371">
    <property type="entry name" value="GH92_N"/>
</dbReference>
<evidence type="ECO:0000259" key="5">
    <source>
        <dbReference type="Pfam" id="PF07971"/>
    </source>
</evidence>
<dbReference type="NCBIfam" id="TIGR01180">
    <property type="entry name" value="aman2_put"/>
    <property type="match status" value="1"/>
</dbReference>
<dbReference type="InterPro" id="IPR014718">
    <property type="entry name" value="GH-type_carb-bd"/>
</dbReference>
<dbReference type="Gene3D" id="1.20.1050.60">
    <property type="entry name" value="alpha-1,2-mannosidase"/>
    <property type="match status" value="1"/>
</dbReference>
<feature type="domain" description="Glycosyl hydrolase family 92" evidence="5">
    <location>
        <begin position="291"/>
        <end position="753"/>
    </location>
</feature>
<evidence type="ECO:0000313" key="9">
    <source>
        <dbReference type="Proteomes" id="UP000256321"/>
    </source>
</evidence>
<evidence type="ECO:0000259" key="6">
    <source>
        <dbReference type="Pfam" id="PF17678"/>
    </source>
</evidence>
<evidence type="ECO:0000313" key="8">
    <source>
        <dbReference type="EMBL" id="RDU48427.1"/>
    </source>
</evidence>
<feature type="chain" id="PRO_5017615381" evidence="4">
    <location>
        <begin position="22"/>
        <end position="775"/>
    </location>
</feature>
<evidence type="ECO:0000313" key="7">
    <source>
        <dbReference type="EMBL" id="MBC8602869.1"/>
    </source>
</evidence>
<dbReference type="GO" id="GO:0005975">
    <property type="term" value="P:carbohydrate metabolic process"/>
    <property type="evidence" value="ECO:0007669"/>
    <property type="project" value="InterPro"/>
</dbReference>
<dbReference type="InterPro" id="IPR008928">
    <property type="entry name" value="6-hairpin_glycosidase_sf"/>
</dbReference>
<feature type="signal peptide" evidence="4">
    <location>
        <begin position="1"/>
        <end position="21"/>
    </location>
</feature>
<keyword evidence="10" id="KW-1185">Reference proteome</keyword>
<comment type="caution">
    <text evidence="8">The sequence shown here is derived from an EMBL/GenBank/DDBJ whole genome shotgun (WGS) entry which is preliminary data.</text>
</comment>
<dbReference type="Proteomes" id="UP000629596">
    <property type="component" value="Unassembled WGS sequence"/>
</dbReference>
<dbReference type="GO" id="GO:0000224">
    <property type="term" value="F:peptide-N4-(N-acetyl-beta-glucosaminyl)asparagine amidase activity"/>
    <property type="evidence" value="ECO:0007669"/>
    <property type="project" value="TreeGrafter"/>
</dbReference>
<organism evidence="8 9">
    <name type="scientific">Parabacteroides acidifaciens</name>
    <dbReference type="NCBI Taxonomy" id="2290935"/>
    <lineage>
        <taxon>Bacteria</taxon>
        <taxon>Pseudomonadati</taxon>
        <taxon>Bacteroidota</taxon>
        <taxon>Bacteroidia</taxon>
        <taxon>Bacteroidales</taxon>
        <taxon>Tannerellaceae</taxon>
        <taxon>Parabacteroides</taxon>
    </lineage>
</organism>
<dbReference type="FunFam" id="1.20.1050.60:FF:000001">
    <property type="entry name" value="Putative alpha-1,2-mannosidase"/>
    <property type="match status" value="1"/>
</dbReference>
<dbReference type="AlphaFoldDB" id="A0A3D8HD32"/>
<protein>
    <submittedName>
        <fullName evidence="8">Glycoside hydrolase family 92 protein</fullName>
    </submittedName>
</protein>
<dbReference type="GO" id="GO:0006516">
    <property type="term" value="P:glycoprotein catabolic process"/>
    <property type="evidence" value="ECO:0007669"/>
    <property type="project" value="TreeGrafter"/>
</dbReference>
<dbReference type="Pfam" id="PF17678">
    <property type="entry name" value="Glyco_hydro_92N"/>
    <property type="match status" value="1"/>
</dbReference>
<dbReference type="PANTHER" id="PTHR12143">
    <property type="entry name" value="PEPTIDE N-GLYCANASE PNGASE -RELATED"/>
    <property type="match status" value="1"/>
</dbReference>
<dbReference type="Pfam" id="PF07971">
    <property type="entry name" value="Glyco_hydro_92"/>
    <property type="match status" value="1"/>
</dbReference>
<evidence type="ECO:0000256" key="1">
    <source>
        <dbReference type="ARBA" id="ARBA00001913"/>
    </source>
</evidence>
<sequence length="775" mass="87934">MQKQMKSLILAFACMALPVMAQKTDLVNPIIGTNGMGHTFPGACAPFGIVQVSPDTDTIPHNIDGVYQPRAYEYCAGYQHKDSSIVGFSHTHFSGTGHSDLGDILLMPFTGKLQLNPGTADNPDSGYRSRFSHNTEISRPGYYEVFLADDRIKVQLTATERTGIHKYTYPADQKKQLILDLNHGIYNYDGKVLWANLRVENDTLLTGYRITNGWSRVNYTYFAISFSQPITHYGYTDREKVNYPGGFRRFNTAENFPEIGGRKVVSYFEFKEGAAPLEIKVALSAVGTDGAVKNLQAEASGKSFDSIRRETNGKWEKALSVIDAEGSNDQLTMLYTSLYHTMINPSVYMDVDGKYRGIDHNIHQADGFTNYTVFSVWDTYRALHPLFNIIKRDVSTDIVKSMLAHYNQSVHHLLPVWSHMGNENWCMIGYHSVSVLADAIAKGLPIDRQEAVKAMISSSNVPYYDHTDEYKQLGYVPFDNSPISASITLENAYEDWTIYHTALLTGDKQTAETYRKRALSYRNVFKPDLGFACPRYKDGSWKEDIDLLSTHGQGFIEGNAWNYSFYVPQAPSDQIRLMGGNRSFINKLDSLFTMHLPDEFFAQTEDVTREGLLGTYVHGNEPSHHIPYLYTWTSEPWKTQYWVREIMNRMYRNNIDGLCGNDDCGQMSAWYIFSAMGFYPVCPGTDQYVIGTPYLPYMKVNLENGKTFVIKADKVNDKNRYIKSVTLNGKPYKKAYITQQDIMNGGELVFQMTSTPNKKRLFTEEEKPYSLTSAE</sequence>
<evidence type="ECO:0000256" key="2">
    <source>
        <dbReference type="ARBA" id="ARBA00011245"/>
    </source>
</evidence>
<comment type="cofactor">
    <cofactor evidence="1">
        <name>Ca(2+)</name>
        <dbReference type="ChEBI" id="CHEBI:29108"/>
    </cofactor>
</comment>
<reference evidence="8 9" key="1">
    <citation type="submission" date="2018-07" db="EMBL/GenBank/DDBJ databases">
        <title>Parabacteroides acidifaciens nov. sp., isolated from human feces.</title>
        <authorList>
            <person name="Wang Y.J."/>
        </authorList>
    </citation>
    <scope>NUCLEOTIDE SEQUENCE [LARGE SCALE GENOMIC DNA]</scope>
    <source>
        <strain evidence="8 9">426-9</strain>
    </source>
</reference>
<evidence type="ECO:0000313" key="10">
    <source>
        <dbReference type="Proteomes" id="UP000629596"/>
    </source>
</evidence>
<dbReference type="GO" id="GO:0030246">
    <property type="term" value="F:carbohydrate binding"/>
    <property type="evidence" value="ECO:0007669"/>
    <property type="project" value="InterPro"/>
</dbReference>
<dbReference type="InterPro" id="IPR005887">
    <property type="entry name" value="GH92_a_mannosidase_put"/>
</dbReference>